<feature type="compositionally biased region" description="Basic and acidic residues" evidence="1">
    <location>
        <begin position="51"/>
        <end position="78"/>
    </location>
</feature>
<sequence length="90" mass="9851">MSDERARDEETAKGARRAGDGAPAAPPRRPEAEPERGLGLGREGHGGVLLPDRHGGRGERGERGRRTERRAGREREPYGDEDGPEETPDR</sequence>
<reference evidence="2 3" key="1">
    <citation type="journal article" date="2019" name="Int. J. Syst. Evol. Microbiol.">
        <title>The Global Catalogue of Microorganisms (GCM) 10K type strain sequencing project: providing services to taxonomists for standard genome sequencing and annotation.</title>
        <authorList>
            <consortium name="The Broad Institute Genomics Platform"/>
            <consortium name="The Broad Institute Genome Sequencing Center for Infectious Disease"/>
            <person name="Wu L."/>
            <person name="Ma J."/>
        </authorList>
    </citation>
    <scope>NUCLEOTIDE SEQUENCE [LARGE SCALE GENOMIC DNA]</scope>
    <source>
        <strain evidence="2 3">JCM 15481</strain>
    </source>
</reference>
<evidence type="ECO:0000313" key="2">
    <source>
        <dbReference type="EMBL" id="GAA2137583.1"/>
    </source>
</evidence>
<protein>
    <submittedName>
        <fullName evidence="2">Uncharacterized protein</fullName>
    </submittedName>
</protein>
<proteinExistence type="predicted"/>
<gene>
    <name evidence="2" type="ORF">GCM10009802_46770</name>
</gene>
<evidence type="ECO:0000313" key="3">
    <source>
        <dbReference type="Proteomes" id="UP001500443"/>
    </source>
</evidence>
<name>A0ABN2Z6L3_9ACTN</name>
<evidence type="ECO:0000256" key="1">
    <source>
        <dbReference type="SAM" id="MobiDB-lite"/>
    </source>
</evidence>
<dbReference type="RefSeq" id="WP_344291968.1">
    <property type="nucleotide sequence ID" value="NZ_BAAAPF010000186.1"/>
</dbReference>
<organism evidence="2 3">
    <name type="scientific">Streptomyces synnematoformans</name>
    <dbReference type="NCBI Taxonomy" id="415721"/>
    <lineage>
        <taxon>Bacteria</taxon>
        <taxon>Bacillati</taxon>
        <taxon>Actinomycetota</taxon>
        <taxon>Actinomycetes</taxon>
        <taxon>Kitasatosporales</taxon>
        <taxon>Streptomycetaceae</taxon>
        <taxon>Streptomyces</taxon>
    </lineage>
</organism>
<feature type="region of interest" description="Disordered" evidence="1">
    <location>
        <begin position="1"/>
        <end position="90"/>
    </location>
</feature>
<dbReference type="Proteomes" id="UP001500443">
    <property type="component" value="Unassembled WGS sequence"/>
</dbReference>
<comment type="caution">
    <text evidence="2">The sequence shown here is derived from an EMBL/GenBank/DDBJ whole genome shotgun (WGS) entry which is preliminary data.</text>
</comment>
<keyword evidence="3" id="KW-1185">Reference proteome</keyword>
<dbReference type="EMBL" id="BAAAPF010000186">
    <property type="protein sequence ID" value="GAA2137583.1"/>
    <property type="molecule type" value="Genomic_DNA"/>
</dbReference>
<accession>A0ABN2Z6L3</accession>
<feature type="compositionally biased region" description="Basic and acidic residues" evidence="1">
    <location>
        <begin position="1"/>
        <end position="19"/>
    </location>
</feature>
<feature type="compositionally biased region" description="Acidic residues" evidence="1">
    <location>
        <begin position="79"/>
        <end position="90"/>
    </location>
</feature>